<dbReference type="EMBL" id="LR796859">
    <property type="protein sequence ID" value="CAB4171079.1"/>
    <property type="molecule type" value="Genomic_DNA"/>
</dbReference>
<organism evidence="1">
    <name type="scientific">uncultured Caudovirales phage</name>
    <dbReference type="NCBI Taxonomy" id="2100421"/>
    <lineage>
        <taxon>Viruses</taxon>
        <taxon>Duplodnaviria</taxon>
        <taxon>Heunggongvirae</taxon>
        <taxon>Uroviricota</taxon>
        <taxon>Caudoviricetes</taxon>
        <taxon>Peduoviridae</taxon>
        <taxon>Maltschvirus</taxon>
        <taxon>Maltschvirus maltsch</taxon>
    </lineage>
</organism>
<dbReference type="GO" id="GO:0006269">
    <property type="term" value="P:DNA replication, synthesis of primer"/>
    <property type="evidence" value="ECO:0007669"/>
    <property type="project" value="TreeGrafter"/>
</dbReference>
<name>A0A6J5N9L6_9CAUD</name>
<sequence length="314" mass="36085">MKNFKLLQLLESVLGKGKPTSGDNIAFFSPFTSHYKPKLEININTNHAGENAWHCWISDKKGRSISSLFKQLNLSKEKFEQLERIVETTRYRSQNTVTEKPTTVQLPEQYRPLWIKKLTPDYRNAIHYLSKRGITAFDILKYRIGYCESGEYSGKIIIPSYDAAGQLNYFVSRAFYKEDKQKHKNPKISKDIIGFEMFINWAEPIILCEGSFDAIAIKRNAIPLFGKIIQPALQKKIIQEHVRDIYICLDADALKNAIQIAQRFMGEGLNVYFVELANEDASELGFEKITNILADTDVLTFEGLMHLKMGMLWA</sequence>
<dbReference type="SUPFAM" id="SSF56731">
    <property type="entry name" value="DNA primase core"/>
    <property type="match status" value="1"/>
</dbReference>
<dbReference type="PANTHER" id="PTHR30313">
    <property type="entry name" value="DNA PRIMASE"/>
    <property type="match status" value="1"/>
</dbReference>
<evidence type="ECO:0000313" key="2">
    <source>
        <dbReference type="EMBL" id="CAB4171079.1"/>
    </source>
</evidence>
<reference evidence="1" key="1">
    <citation type="submission" date="2020-04" db="EMBL/GenBank/DDBJ databases">
        <authorList>
            <person name="Chiriac C."/>
            <person name="Salcher M."/>
            <person name="Ghai R."/>
            <person name="Kavagutti S V."/>
        </authorList>
    </citation>
    <scope>NUCLEOTIDE SEQUENCE</scope>
</reference>
<dbReference type="EMBL" id="LR796625">
    <property type="protein sequence ID" value="CAB4155202.1"/>
    <property type="molecule type" value="Genomic_DNA"/>
</dbReference>
<proteinExistence type="predicted"/>
<dbReference type="Gene3D" id="3.40.1360.10">
    <property type="match status" value="1"/>
</dbReference>
<accession>A0A6J5N9L6</accession>
<evidence type="ECO:0000313" key="1">
    <source>
        <dbReference type="EMBL" id="CAB4155202.1"/>
    </source>
</evidence>
<evidence type="ECO:0000313" key="3">
    <source>
        <dbReference type="EMBL" id="CAB4197550.1"/>
    </source>
</evidence>
<protein>
    <submittedName>
        <fullName evidence="1">MG010, DNA primase-like protein</fullName>
    </submittedName>
</protein>
<dbReference type="PANTHER" id="PTHR30313:SF2">
    <property type="entry name" value="DNA PRIMASE"/>
    <property type="match status" value="1"/>
</dbReference>
<dbReference type="CDD" id="cd03364">
    <property type="entry name" value="TOPRIM_DnaG_primases"/>
    <property type="match status" value="1"/>
</dbReference>
<dbReference type="InterPro" id="IPR034151">
    <property type="entry name" value="TOPRIM_DnaG_bac"/>
</dbReference>
<gene>
    <name evidence="3" type="ORF">UFOVP1307_18</name>
    <name evidence="1" type="ORF">UFOVP651_104</name>
    <name evidence="2" type="ORF">UFOVP902_183</name>
</gene>
<dbReference type="InterPro" id="IPR050219">
    <property type="entry name" value="DnaG_primase"/>
</dbReference>
<dbReference type="EMBL" id="LR797270">
    <property type="protein sequence ID" value="CAB4197550.1"/>
    <property type="molecule type" value="Genomic_DNA"/>
</dbReference>